<sequence>MHFFSLSSSASSSHHPIGDDLVLGGAGSSPSFEFDFSSRAGSPGRFYQEGEGVQDVEEQVIEEEDEVDVTASYLPFDWNDKDDDYCPGGTEFAGEEEGKDGSAEKKEGAMSSEAVPSMSASSSRSSSAGRSSKRWVFLKDFLRSKSEGSSNNEFWATISFSPGKDKRPQSNNVSPTEKPNGPIDCTGDPAKRIKRVNSTVNKKGGGASKGRSGVTGGKKKLPVMSAHELHYMANRAHSEELRKRTFLPHREGLFGCLGPLIRPN</sequence>
<accession>A0ACB9R259</accession>
<keyword evidence="2" id="KW-1185">Reference proteome</keyword>
<reference evidence="2" key="1">
    <citation type="journal article" date="2023" name="Front. Plant Sci.">
        <title>Chromosomal-level genome assembly of Melastoma candidum provides insights into trichome evolution.</title>
        <authorList>
            <person name="Zhong Y."/>
            <person name="Wu W."/>
            <person name="Sun C."/>
            <person name="Zou P."/>
            <person name="Liu Y."/>
            <person name="Dai S."/>
            <person name="Zhou R."/>
        </authorList>
    </citation>
    <scope>NUCLEOTIDE SEQUENCE [LARGE SCALE GENOMIC DNA]</scope>
</reference>
<dbReference type="EMBL" id="CM042883">
    <property type="protein sequence ID" value="KAI4372988.1"/>
    <property type="molecule type" value="Genomic_DNA"/>
</dbReference>
<protein>
    <submittedName>
        <fullName evidence="1">Uncharacterized protein</fullName>
    </submittedName>
</protein>
<evidence type="ECO:0000313" key="1">
    <source>
        <dbReference type="EMBL" id="KAI4372988.1"/>
    </source>
</evidence>
<evidence type="ECO:0000313" key="2">
    <source>
        <dbReference type="Proteomes" id="UP001057402"/>
    </source>
</evidence>
<comment type="caution">
    <text evidence="1">The sequence shown here is derived from an EMBL/GenBank/DDBJ whole genome shotgun (WGS) entry which is preliminary data.</text>
</comment>
<organism evidence="1 2">
    <name type="scientific">Melastoma candidum</name>
    <dbReference type="NCBI Taxonomy" id="119954"/>
    <lineage>
        <taxon>Eukaryota</taxon>
        <taxon>Viridiplantae</taxon>
        <taxon>Streptophyta</taxon>
        <taxon>Embryophyta</taxon>
        <taxon>Tracheophyta</taxon>
        <taxon>Spermatophyta</taxon>
        <taxon>Magnoliopsida</taxon>
        <taxon>eudicotyledons</taxon>
        <taxon>Gunneridae</taxon>
        <taxon>Pentapetalae</taxon>
        <taxon>rosids</taxon>
        <taxon>malvids</taxon>
        <taxon>Myrtales</taxon>
        <taxon>Melastomataceae</taxon>
        <taxon>Melastomatoideae</taxon>
        <taxon>Melastomateae</taxon>
        <taxon>Melastoma</taxon>
    </lineage>
</organism>
<proteinExistence type="predicted"/>
<gene>
    <name evidence="1" type="ORF">MLD38_011163</name>
</gene>
<name>A0ACB9R259_9MYRT</name>
<dbReference type="Proteomes" id="UP001057402">
    <property type="component" value="Chromosome 4"/>
</dbReference>